<comment type="caution">
    <text evidence="3">The sequence shown here is derived from an EMBL/GenBank/DDBJ whole genome shotgun (WGS) entry which is preliminary data.</text>
</comment>
<protein>
    <recommendedName>
        <fullName evidence="2">Glycosyl transferase CAP10 domain-containing protein</fullName>
    </recommendedName>
</protein>
<dbReference type="Pfam" id="PF05686">
    <property type="entry name" value="Glyco_transf_90"/>
    <property type="match status" value="1"/>
</dbReference>
<keyword evidence="1" id="KW-1133">Transmembrane helix</keyword>
<feature type="transmembrane region" description="Helical" evidence="1">
    <location>
        <begin position="20"/>
        <end position="45"/>
    </location>
</feature>
<dbReference type="SMART" id="SM00672">
    <property type="entry name" value="CAP10"/>
    <property type="match status" value="1"/>
</dbReference>
<keyword evidence="1" id="KW-0472">Membrane</keyword>
<organism evidence="3 4">
    <name type="scientific">Diplodia seriata</name>
    <dbReference type="NCBI Taxonomy" id="420778"/>
    <lineage>
        <taxon>Eukaryota</taxon>
        <taxon>Fungi</taxon>
        <taxon>Dikarya</taxon>
        <taxon>Ascomycota</taxon>
        <taxon>Pezizomycotina</taxon>
        <taxon>Dothideomycetes</taxon>
        <taxon>Dothideomycetes incertae sedis</taxon>
        <taxon>Botryosphaeriales</taxon>
        <taxon>Botryosphaeriaceae</taxon>
        <taxon>Diplodia</taxon>
    </lineage>
</organism>
<evidence type="ECO:0000256" key="1">
    <source>
        <dbReference type="SAM" id="Phobius"/>
    </source>
</evidence>
<evidence type="ECO:0000259" key="2">
    <source>
        <dbReference type="SMART" id="SM00672"/>
    </source>
</evidence>
<dbReference type="PANTHER" id="PTHR12203">
    <property type="entry name" value="KDEL LYS-ASP-GLU-LEU CONTAINING - RELATED"/>
    <property type="match status" value="1"/>
</dbReference>
<gene>
    <name evidence="3" type="ORF">SLS55_004055</name>
</gene>
<feature type="transmembrane region" description="Helical" evidence="1">
    <location>
        <begin position="57"/>
        <end position="79"/>
    </location>
</feature>
<dbReference type="PANTHER" id="PTHR12203:SF22">
    <property type="entry name" value="CAPSULE ASSOCIATED PROTEIN"/>
    <property type="match status" value="1"/>
</dbReference>
<sequence length="694" mass="78511">MAPHPYYPLDLKLHGYTENAAGLASLFAGFSTGVSVILGTALFLSRRYRPSINARDGCLVLWFVLSGSLHCFFEGYFLVNHSRMPAAQDFFGQLWKEYAKSDSRYLAADPLVLTLETITVPISLPALPTHVPDTETRPPHPIDHLVERATADFHHILDSRATTLHDAAARYRQRRGRHPPPGFDAWFDFASTRDAVIIEDFFDQIYHDLEPFWGIPAREVRAAAPHSEDTLVSVRNGTVEKRAPKDNWRTDHWFDMVNSVAQDAPVPDVTLALNIMDEQRVLVPWADIDRLVTSAAAERQLPPDPSTVVNHFTSPMDVDPEAPPVEWIGDNHQIWPLFRDACPPDSPARQTAAETDLSIPASEYFPAQHPLGSWQGYVSNWTMAKDPCFHPHLRGLHGTFIEPVSTKISNRLIPLFAGSKLRAGNEILVPAAMYWGDWTEYSGGADHGGRWSGKYNKFVWRGVASGGRNKVETWAHFHRHRFLSMINGTTVATAEANNGTSPTFRLPPPELYHVQAAEEGKMGEWLATLNDAGFNDLLCFPGEPDRLCSYANPHFHLVDGIPMKEQYDFKFLPDVDGNSYSARFRAFLLSTSLPIKTTIYREWHDSRIFPWVHFVPMDNTYIDFYGIMEYLAGAPSHNVLSHDDVAQKLAQQGQDWAQQVLRREDMQIYMYRLLLEFARVCDDNRARLGYTADL</sequence>
<evidence type="ECO:0000313" key="4">
    <source>
        <dbReference type="Proteomes" id="UP001430584"/>
    </source>
</evidence>
<dbReference type="Proteomes" id="UP001430584">
    <property type="component" value="Unassembled WGS sequence"/>
</dbReference>
<name>A0ABR3CIA8_9PEZI</name>
<accession>A0ABR3CIA8</accession>
<proteinExistence type="predicted"/>
<evidence type="ECO:0000313" key="3">
    <source>
        <dbReference type="EMBL" id="KAL0260369.1"/>
    </source>
</evidence>
<dbReference type="InterPro" id="IPR006598">
    <property type="entry name" value="CAP10"/>
</dbReference>
<keyword evidence="1" id="KW-0812">Transmembrane</keyword>
<keyword evidence="4" id="KW-1185">Reference proteome</keyword>
<feature type="domain" description="Glycosyl transferase CAP10" evidence="2">
    <location>
        <begin position="403"/>
        <end position="678"/>
    </location>
</feature>
<reference evidence="3 4" key="1">
    <citation type="submission" date="2024-02" db="EMBL/GenBank/DDBJ databases">
        <title>De novo assembly and annotation of 12 fungi associated with fruit tree decline syndrome in Ontario, Canada.</title>
        <authorList>
            <person name="Sulman M."/>
            <person name="Ellouze W."/>
            <person name="Ilyukhin E."/>
        </authorList>
    </citation>
    <scope>NUCLEOTIDE SEQUENCE [LARGE SCALE GENOMIC DNA]</scope>
    <source>
        <strain evidence="3 4">FDS-637</strain>
    </source>
</reference>
<dbReference type="GeneID" id="92008140"/>
<dbReference type="RefSeq" id="XP_066633398.1">
    <property type="nucleotide sequence ID" value="XM_066775517.1"/>
</dbReference>
<dbReference type="InterPro" id="IPR051091">
    <property type="entry name" value="O-Glucosyltr/Glycosyltrsf_90"/>
</dbReference>
<dbReference type="EMBL" id="JAJVCZ030000004">
    <property type="protein sequence ID" value="KAL0260369.1"/>
    <property type="molecule type" value="Genomic_DNA"/>
</dbReference>